<evidence type="ECO:0000313" key="10">
    <source>
        <dbReference type="Proteomes" id="UP000243106"/>
    </source>
</evidence>
<dbReference type="RefSeq" id="WP_093013557.1">
    <property type="nucleotide sequence ID" value="NZ_FOXV01000010.1"/>
</dbReference>
<keyword evidence="4 7" id="KW-0812">Transmembrane</keyword>
<comment type="function">
    <text evidence="7">Part of the tripartite ATP-independent periplasmic (TRAP) transport system.</text>
</comment>
<keyword evidence="3" id="KW-1003">Cell membrane</keyword>
<feature type="transmembrane region" description="Helical" evidence="7">
    <location>
        <begin position="107"/>
        <end position="127"/>
    </location>
</feature>
<comment type="similarity">
    <text evidence="7">Belongs to the TRAP transporter small permease family.</text>
</comment>
<organism evidence="9 10">
    <name type="scientific">Roseivivax halotolerans</name>
    <dbReference type="NCBI Taxonomy" id="93684"/>
    <lineage>
        <taxon>Bacteria</taxon>
        <taxon>Pseudomonadati</taxon>
        <taxon>Pseudomonadota</taxon>
        <taxon>Alphaproteobacteria</taxon>
        <taxon>Rhodobacterales</taxon>
        <taxon>Roseobacteraceae</taxon>
        <taxon>Roseivivax</taxon>
    </lineage>
</organism>
<evidence type="ECO:0000256" key="2">
    <source>
        <dbReference type="ARBA" id="ARBA00022448"/>
    </source>
</evidence>
<feature type="transmembrane region" description="Helical" evidence="7">
    <location>
        <begin position="72"/>
        <end position="95"/>
    </location>
</feature>
<name>A0A1I5ZJ47_9RHOB</name>
<dbReference type="EMBL" id="FOXV01000010">
    <property type="protein sequence ID" value="SFQ56430.1"/>
    <property type="molecule type" value="Genomic_DNA"/>
</dbReference>
<evidence type="ECO:0000256" key="6">
    <source>
        <dbReference type="ARBA" id="ARBA00023136"/>
    </source>
</evidence>
<comment type="subcellular location">
    <subcellularLocation>
        <location evidence="7">Cell inner membrane</location>
        <topology evidence="7">Multi-pass membrane protein</topology>
    </subcellularLocation>
    <subcellularLocation>
        <location evidence="1">Cell membrane</location>
        <topology evidence="1">Multi-pass membrane protein</topology>
    </subcellularLocation>
</comment>
<feature type="transmembrane region" description="Helical" evidence="7">
    <location>
        <begin position="147"/>
        <end position="170"/>
    </location>
</feature>
<feature type="domain" description="Tripartite ATP-independent periplasmic transporters DctQ component" evidence="8">
    <location>
        <begin position="60"/>
        <end position="167"/>
    </location>
</feature>
<reference evidence="10" key="1">
    <citation type="submission" date="2016-10" db="EMBL/GenBank/DDBJ databases">
        <authorList>
            <person name="Varghese N."/>
            <person name="Submissions S."/>
        </authorList>
    </citation>
    <scope>NUCLEOTIDE SEQUENCE [LARGE SCALE GENOMIC DNA]</scope>
    <source>
        <strain evidence="10">JCM 10271</strain>
    </source>
</reference>
<sequence>MKAGIERLARGTAVLGGLVLTLVVILACLSIFGRGLNTLGHSGFLPGGLGDALIASGVGPINGDFELVEAGVAFAIFAFLPICQLSGAHAVVDVFTSALPQAVQRWIAAFWECALSAAILLITWRLGVGMEGKIANGETTFMLQFPIWWSYAASFAAALVASIVALWCAYARLREAATGRVLMTDSGGL</sequence>
<evidence type="ECO:0000256" key="5">
    <source>
        <dbReference type="ARBA" id="ARBA00022989"/>
    </source>
</evidence>
<dbReference type="GO" id="GO:0022857">
    <property type="term" value="F:transmembrane transporter activity"/>
    <property type="evidence" value="ECO:0007669"/>
    <property type="project" value="UniProtKB-UniRule"/>
</dbReference>
<feature type="transmembrane region" description="Helical" evidence="7">
    <location>
        <begin position="12"/>
        <end position="32"/>
    </location>
</feature>
<dbReference type="GO" id="GO:0005886">
    <property type="term" value="C:plasma membrane"/>
    <property type="evidence" value="ECO:0007669"/>
    <property type="project" value="UniProtKB-SubCell"/>
</dbReference>
<dbReference type="Proteomes" id="UP000243106">
    <property type="component" value="Unassembled WGS sequence"/>
</dbReference>
<comment type="subunit">
    <text evidence="7">The complex comprises the extracytoplasmic solute receptor protein and the two transmembrane proteins.</text>
</comment>
<evidence type="ECO:0000256" key="3">
    <source>
        <dbReference type="ARBA" id="ARBA00022475"/>
    </source>
</evidence>
<evidence type="ECO:0000313" key="9">
    <source>
        <dbReference type="EMBL" id="SFQ56430.1"/>
    </source>
</evidence>
<keyword evidence="7" id="KW-0997">Cell inner membrane</keyword>
<evidence type="ECO:0000259" key="8">
    <source>
        <dbReference type="Pfam" id="PF04290"/>
    </source>
</evidence>
<accession>A0A1I5ZJ47</accession>
<evidence type="ECO:0000256" key="7">
    <source>
        <dbReference type="RuleBase" id="RU369079"/>
    </source>
</evidence>
<dbReference type="Pfam" id="PF04290">
    <property type="entry name" value="DctQ"/>
    <property type="match status" value="1"/>
</dbReference>
<evidence type="ECO:0000256" key="4">
    <source>
        <dbReference type="ARBA" id="ARBA00022692"/>
    </source>
</evidence>
<keyword evidence="6 7" id="KW-0472">Membrane</keyword>
<protein>
    <recommendedName>
        <fullName evidence="7">TRAP transporter small permease protein</fullName>
    </recommendedName>
</protein>
<dbReference type="STRING" id="93684.SAMN05421853_11087"/>
<evidence type="ECO:0000256" key="1">
    <source>
        <dbReference type="ARBA" id="ARBA00004651"/>
    </source>
</evidence>
<gene>
    <name evidence="9" type="ORF">SAMN05421853_11087</name>
</gene>
<dbReference type="InterPro" id="IPR055348">
    <property type="entry name" value="DctQ"/>
</dbReference>
<keyword evidence="10" id="KW-1185">Reference proteome</keyword>
<proteinExistence type="inferred from homology"/>
<dbReference type="AlphaFoldDB" id="A0A1I5ZJ47"/>
<keyword evidence="2 7" id="KW-0813">Transport</keyword>
<dbReference type="PROSITE" id="PS51257">
    <property type="entry name" value="PROKAR_LIPOPROTEIN"/>
    <property type="match status" value="1"/>
</dbReference>
<keyword evidence="5 7" id="KW-1133">Transmembrane helix</keyword>